<dbReference type="VEuPathDB" id="FungiDB:VP01_137g1"/>
<evidence type="ECO:0000313" key="4">
    <source>
        <dbReference type="Proteomes" id="UP000037035"/>
    </source>
</evidence>
<keyword evidence="2" id="KW-1133">Transmembrane helix</keyword>
<feature type="compositionally biased region" description="Basic residues" evidence="1">
    <location>
        <begin position="340"/>
        <end position="351"/>
    </location>
</feature>
<protein>
    <submittedName>
        <fullName evidence="3">Putative signal peptide protein</fullName>
    </submittedName>
</protein>
<accession>A0A0L6VLM0</accession>
<keyword evidence="4" id="KW-1185">Reference proteome</keyword>
<feature type="region of interest" description="Disordered" evidence="1">
    <location>
        <begin position="314"/>
        <end position="356"/>
    </location>
</feature>
<gene>
    <name evidence="3" type="ORF">VP01_137g1</name>
</gene>
<dbReference type="AlphaFoldDB" id="A0A0L6VLM0"/>
<evidence type="ECO:0000313" key="3">
    <source>
        <dbReference type="EMBL" id="KNZ61604.1"/>
    </source>
</evidence>
<name>A0A0L6VLM0_9BASI</name>
<feature type="transmembrane region" description="Helical" evidence="2">
    <location>
        <begin position="38"/>
        <end position="58"/>
    </location>
</feature>
<keyword evidence="2" id="KW-0812">Transmembrane</keyword>
<comment type="caution">
    <text evidence="3">The sequence shown here is derived from an EMBL/GenBank/DDBJ whole genome shotgun (WGS) entry which is preliminary data.</text>
</comment>
<feature type="transmembrane region" description="Helical" evidence="2">
    <location>
        <begin position="125"/>
        <end position="144"/>
    </location>
</feature>
<proteinExistence type="predicted"/>
<dbReference type="EMBL" id="LAVV01004221">
    <property type="protein sequence ID" value="KNZ61604.1"/>
    <property type="molecule type" value="Genomic_DNA"/>
</dbReference>
<keyword evidence="2" id="KW-0472">Membrane</keyword>
<reference evidence="3 4" key="1">
    <citation type="submission" date="2015-08" db="EMBL/GenBank/DDBJ databases">
        <title>Next Generation Sequencing and Analysis of the Genome of Puccinia sorghi L Schw, the Causal Agent of Maize Common Rust.</title>
        <authorList>
            <person name="Rochi L."/>
            <person name="Burguener G."/>
            <person name="Darino M."/>
            <person name="Turjanski A."/>
            <person name="Kreff E."/>
            <person name="Dieguez M.J."/>
            <person name="Sacco F."/>
        </authorList>
    </citation>
    <scope>NUCLEOTIDE SEQUENCE [LARGE SCALE GENOMIC DNA]</scope>
    <source>
        <strain evidence="3 4">RO10H11247</strain>
    </source>
</reference>
<evidence type="ECO:0000256" key="2">
    <source>
        <dbReference type="SAM" id="Phobius"/>
    </source>
</evidence>
<sequence>MRDFLLTLLASMISAYSPLAQKINLKFKKPRLFLLDTYTQSCFSLFFFFFFFSVADLLTPNMHNSIYYYTHYEAIYTPTHHQCFSSRPTPFYFLHRCSSSFLYSYSKMLCALHTTIFYIVSPPNIFVEIPSIIFFFIGGVLRGGGRSTEVALNSETPSNKGVQSSPTCFLVCVREVSGLGHPRSCSLILCSLRRPRKKGAEESEDREDGTHHSGNRSRAWIQVSRYEQDFYGKTHESCRALDCSFLCMYLMHTGSHAAGRPGGYVYAHSSGPFRRLPPSPPARCRNPQDLRKGGGGLAMSEPLFLRVERGFTDRTGGSSSSMGRLKAPAQQPLPLTSCHRTQRRPANHKSTTRQGSSAGRVTLNVCTCVVVGSVPMVCNIRKNQNEWEFEKCKTRKRGVEGST</sequence>
<dbReference type="Proteomes" id="UP000037035">
    <property type="component" value="Unassembled WGS sequence"/>
</dbReference>
<organism evidence="3 4">
    <name type="scientific">Puccinia sorghi</name>
    <dbReference type="NCBI Taxonomy" id="27349"/>
    <lineage>
        <taxon>Eukaryota</taxon>
        <taxon>Fungi</taxon>
        <taxon>Dikarya</taxon>
        <taxon>Basidiomycota</taxon>
        <taxon>Pucciniomycotina</taxon>
        <taxon>Pucciniomycetes</taxon>
        <taxon>Pucciniales</taxon>
        <taxon>Pucciniaceae</taxon>
        <taxon>Puccinia</taxon>
    </lineage>
</organism>
<evidence type="ECO:0000256" key="1">
    <source>
        <dbReference type="SAM" id="MobiDB-lite"/>
    </source>
</evidence>